<keyword evidence="4 6" id="KW-0418">Kinase</keyword>
<evidence type="ECO:0000256" key="1">
    <source>
        <dbReference type="ARBA" id="ARBA00022553"/>
    </source>
</evidence>
<evidence type="ECO:0000313" key="12">
    <source>
        <dbReference type="EMBL" id="MEN7546681.1"/>
    </source>
</evidence>
<evidence type="ECO:0000259" key="8">
    <source>
        <dbReference type="Pfam" id="PF02503"/>
    </source>
</evidence>
<reference evidence="12 13" key="1">
    <citation type="submission" date="2024-04" db="EMBL/GenBank/DDBJ databases">
        <title>Novel genus in family Flammeovirgaceae.</title>
        <authorList>
            <person name="Nguyen T.H."/>
            <person name="Vuong T.Q."/>
            <person name="Le H."/>
            <person name="Kim S.-G."/>
        </authorList>
    </citation>
    <scope>NUCLEOTIDE SEQUENCE [LARGE SCALE GENOMIC DNA]</scope>
    <source>
        <strain evidence="12 13">JCM 23209</strain>
    </source>
</reference>
<comment type="similarity">
    <text evidence="6 7">Belongs to the polyphosphate kinase 1 (PPK1) family.</text>
</comment>
<evidence type="ECO:0000259" key="9">
    <source>
        <dbReference type="Pfam" id="PF13089"/>
    </source>
</evidence>
<feature type="binding site" evidence="6">
    <location>
        <position position="591"/>
    </location>
    <ligand>
        <name>ATP</name>
        <dbReference type="ChEBI" id="CHEBI:30616"/>
    </ligand>
</feature>
<dbReference type="GO" id="GO:0006799">
    <property type="term" value="P:polyphosphate biosynthetic process"/>
    <property type="evidence" value="ECO:0007669"/>
    <property type="project" value="UniProtKB-UniRule"/>
</dbReference>
<feature type="active site" description="Phosphohistidine intermediate" evidence="6">
    <location>
        <position position="434"/>
    </location>
</feature>
<comment type="function">
    <text evidence="6 7">Catalyzes the reversible transfer of the terminal phosphate of ATP to form a long-chain polyphosphate (polyP).</text>
</comment>
<dbReference type="RefSeq" id="WP_346819463.1">
    <property type="nucleotide sequence ID" value="NZ_JBDKWZ010000001.1"/>
</dbReference>
<dbReference type="Gene3D" id="3.30.1840.10">
    <property type="entry name" value="Polyphosphate kinase middle domain"/>
    <property type="match status" value="1"/>
</dbReference>
<evidence type="ECO:0000256" key="2">
    <source>
        <dbReference type="ARBA" id="ARBA00022679"/>
    </source>
</evidence>
<dbReference type="AlphaFoldDB" id="A0AAW9S7F1"/>
<evidence type="ECO:0000256" key="5">
    <source>
        <dbReference type="ARBA" id="ARBA00022840"/>
    </source>
</evidence>
<feature type="binding site" evidence="6">
    <location>
        <position position="563"/>
    </location>
    <ligand>
        <name>ATP</name>
        <dbReference type="ChEBI" id="CHEBI:30616"/>
    </ligand>
</feature>
<keyword evidence="2 6" id="KW-0808">Transferase</keyword>
<dbReference type="GO" id="GO:0005524">
    <property type="term" value="F:ATP binding"/>
    <property type="evidence" value="ECO:0007669"/>
    <property type="project" value="UniProtKB-KW"/>
</dbReference>
<comment type="PTM">
    <text evidence="6 7">An intermediate of this reaction is the autophosphorylated ppk in which a phosphate is covalently linked to a histidine residue through a N-P bond.</text>
</comment>
<dbReference type="GO" id="GO:0009358">
    <property type="term" value="C:polyphosphate kinase complex"/>
    <property type="evidence" value="ECO:0007669"/>
    <property type="project" value="InterPro"/>
</dbReference>
<dbReference type="SUPFAM" id="SSF56024">
    <property type="entry name" value="Phospholipase D/nuclease"/>
    <property type="match status" value="2"/>
</dbReference>
<dbReference type="CDD" id="cd09167">
    <property type="entry name" value="PLDc_EcPPK1_C2_like"/>
    <property type="match status" value="1"/>
</dbReference>
<keyword evidence="5 6" id="KW-0067">ATP-binding</keyword>
<dbReference type="EC" id="2.7.4.1" evidence="6 7"/>
<dbReference type="NCBIfam" id="NF003921">
    <property type="entry name" value="PRK05443.2-2"/>
    <property type="match status" value="1"/>
</dbReference>
<comment type="catalytic activity">
    <reaction evidence="6 7">
        <text>[phosphate](n) + ATP = [phosphate](n+1) + ADP</text>
        <dbReference type="Rhea" id="RHEA:19573"/>
        <dbReference type="Rhea" id="RHEA-COMP:9859"/>
        <dbReference type="Rhea" id="RHEA-COMP:14280"/>
        <dbReference type="ChEBI" id="CHEBI:16838"/>
        <dbReference type="ChEBI" id="CHEBI:30616"/>
        <dbReference type="ChEBI" id="CHEBI:456216"/>
        <dbReference type="EC" id="2.7.4.1"/>
    </reaction>
</comment>
<evidence type="ECO:0000259" key="11">
    <source>
        <dbReference type="Pfam" id="PF17941"/>
    </source>
</evidence>
<feature type="domain" description="Polyphosphate kinase middle" evidence="8">
    <location>
        <begin position="122"/>
        <end position="304"/>
    </location>
</feature>
<gene>
    <name evidence="12" type="primary">ppk1</name>
    <name evidence="6" type="synonym">ppk</name>
    <name evidence="12" type="ORF">AAG747_02100</name>
</gene>
<dbReference type="GO" id="GO:0008976">
    <property type="term" value="F:polyphosphate kinase activity"/>
    <property type="evidence" value="ECO:0007669"/>
    <property type="project" value="UniProtKB-UniRule"/>
</dbReference>
<dbReference type="InterPro" id="IPR024953">
    <property type="entry name" value="PP_kinase_middle"/>
</dbReference>
<feature type="binding site" evidence="6">
    <location>
        <position position="404"/>
    </location>
    <ligand>
        <name>Mg(2+)</name>
        <dbReference type="ChEBI" id="CHEBI:18420"/>
    </ligand>
</feature>
<dbReference type="Pfam" id="PF17941">
    <property type="entry name" value="PP_kinase_C_1"/>
    <property type="match status" value="1"/>
</dbReference>
<dbReference type="SUPFAM" id="SSF140356">
    <property type="entry name" value="PPK N-terminal domain-like"/>
    <property type="match status" value="1"/>
</dbReference>
<proteinExistence type="inferred from homology"/>
<comment type="cofactor">
    <cofactor evidence="6">
        <name>Mg(2+)</name>
        <dbReference type="ChEBI" id="CHEBI:18420"/>
    </cofactor>
</comment>
<feature type="binding site" evidence="6">
    <location>
        <position position="44"/>
    </location>
    <ligand>
        <name>ATP</name>
        <dbReference type="ChEBI" id="CHEBI:30616"/>
    </ligand>
</feature>
<evidence type="ECO:0000256" key="6">
    <source>
        <dbReference type="HAMAP-Rule" id="MF_00347"/>
    </source>
</evidence>
<dbReference type="InterPro" id="IPR041108">
    <property type="entry name" value="PP_kinase_C_1"/>
</dbReference>
<dbReference type="Pfam" id="PF02503">
    <property type="entry name" value="PP_kinase"/>
    <property type="match status" value="1"/>
</dbReference>
<dbReference type="Proteomes" id="UP001403385">
    <property type="component" value="Unassembled WGS sequence"/>
</dbReference>
<accession>A0AAW9S7F1</accession>
<dbReference type="InterPro" id="IPR025198">
    <property type="entry name" value="PPK_N_dom"/>
</dbReference>
<dbReference type="PANTHER" id="PTHR30218:SF0">
    <property type="entry name" value="POLYPHOSPHATE KINASE"/>
    <property type="match status" value="1"/>
</dbReference>
<keyword evidence="6" id="KW-0460">Magnesium</keyword>
<dbReference type="Gene3D" id="3.30.870.10">
    <property type="entry name" value="Endonuclease Chain A"/>
    <property type="match status" value="2"/>
</dbReference>
<evidence type="ECO:0000256" key="4">
    <source>
        <dbReference type="ARBA" id="ARBA00022777"/>
    </source>
</evidence>
<evidence type="ECO:0000256" key="3">
    <source>
        <dbReference type="ARBA" id="ARBA00022741"/>
    </source>
</evidence>
<sequence length="688" mass="79549">MAEYQYYDRDLSWLSFNERVLQEAASPSVPLFERLKFLAIYSSNLDEFFRVRVAAINSFARLDKKKINKSLGIQPKTLLHEINQSVANQLEQFGQVYQQTILPELRKNHIYIISPKELNVHQQKSVEHYFRCKVLAYLQPILFEEEDEIPFLDNGALYFILQLKHTNDKKQPEWYYALLNIPSNELSRFFQLPSENDNTYFVLIDDVIRHSLPIIFPGYAIQSCHSIKINRDADLLIEDEFSGDLVEKIRKNLNKRSVGLPSRFLFDQNIPASLLQFLIHKLQLEEDEVINGGKYHNFNDFFKLPNPIAPQLENPPWPALEHPALGPYNQLFDAIDEQDFLLHFPYQSYDYVLRFFNEAAIDPFVQEIMVTVYRIAANSFIANALISAAKNGKKVTVFVEVKARFDEANNLKWAEEMEKQGVKIIYSIPGLKVHAKVALITRHKGSQKKSYAFLGTGNFNEITAQIYADHGLMTSNQHLTQELRQVFRFLHSPKEKPVFQYLMVAQINMLEGYLALIDREIANAKAGKKAGIILKLNGLEDKVMIDKLYEANNAGVKIDLIIRGICCLVPGIEGQSERITVTRIVDRYLEHARVLLFYNKGQWDTYLSSADWMHRNLFKRIEVGFPIFNTELKKELQTIIDYQLSDNTKSRVMDSALNNCPKAKKGEEIRAQWATYQLLKSKLESCSV</sequence>
<dbReference type="SUPFAM" id="SSF143724">
    <property type="entry name" value="PHP14-like"/>
    <property type="match status" value="1"/>
</dbReference>
<dbReference type="HAMAP" id="MF_00347">
    <property type="entry name" value="Polyphosphate_kinase"/>
    <property type="match status" value="1"/>
</dbReference>
<dbReference type="GO" id="GO:0046872">
    <property type="term" value="F:metal ion binding"/>
    <property type="evidence" value="ECO:0007669"/>
    <property type="project" value="UniProtKB-KW"/>
</dbReference>
<dbReference type="PIRSF" id="PIRSF015589">
    <property type="entry name" value="PP_kinase"/>
    <property type="match status" value="1"/>
</dbReference>
<feature type="domain" description="Polyphosphate kinase C-terminal" evidence="11">
    <location>
        <begin position="331"/>
        <end position="495"/>
    </location>
</feature>
<dbReference type="InterPro" id="IPR036830">
    <property type="entry name" value="PP_kinase_middle_dom_sf"/>
</dbReference>
<comment type="caution">
    <text evidence="12">The sequence shown here is derived from an EMBL/GenBank/DDBJ whole genome shotgun (WGS) entry which is preliminary data.</text>
</comment>
<feature type="domain" description="Polyphosphate kinase N-terminal" evidence="9">
    <location>
        <begin position="6"/>
        <end position="112"/>
    </location>
</feature>
<dbReference type="PANTHER" id="PTHR30218">
    <property type="entry name" value="POLYPHOSPHATE KINASE"/>
    <property type="match status" value="1"/>
</dbReference>
<feature type="domain" description="Polyphosphate kinase C-terminal" evidence="10">
    <location>
        <begin position="502"/>
        <end position="672"/>
    </location>
</feature>
<dbReference type="NCBIfam" id="TIGR03705">
    <property type="entry name" value="poly_P_kin"/>
    <property type="match status" value="1"/>
</dbReference>
<dbReference type="InterPro" id="IPR025200">
    <property type="entry name" value="PPK_C_dom2"/>
</dbReference>
<name>A0AAW9S7F1_9BACT</name>
<keyword evidence="13" id="KW-1185">Reference proteome</keyword>
<feature type="binding site" evidence="6">
    <location>
        <position position="374"/>
    </location>
    <ligand>
        <name>Mg(2+)</name>
        <dbReference type="ChEBI" id="CHEBI:18420"/>
    </ligand>
</feature>
<dbReference type="InterPro" id="IPR036832">
    <property type="entry name" value="PPK_N_dom_sf"/>
</dbReference>
<dbReference type="CDD" id="cd09164">
    <property type="entry name" value="PLDc_EcPPK1_C1_like"/>
    <property type="match status" value="1"/>
</dbReference>
<evidence type="ECO:0000256" key="7">
    <source>
        <dbReference type="RuleBase" id="RU003800"/>
    </source>
</evidence>
<dbReference type="Pfam" id="PF13090">
    <property type="entry name" value="PP_kinase_C"/>
    <property type="match status" value="1"/>
</dbReference>
<feature type="binding site" evidence="6">
    <location>
        <position position="467"/>
    </location>
    <ligand>
        <name>ATP</name>
        <dbReference type="ChEBI" id="CHEBI:30616"/>
    </ligand>
</feature>
<protein>
    <recommendedName>
        <fullName evidence="6 7">Polyphosphate kinase</fullName>
        <ecNumber evidence="6 7">2.7.4.1</ecNumber>
    </recommendedName>
    <alternativeName>
        <fullName evidence="6">ATP-polyphosphate phosphotransferase</fullName>
    </alternativeName>
    <alternativeName>
        <fullName evidence="6">Polyphosphoric acid kinase</fullName>
    </alternativeName>
</protein>
<keyword evidence="6" id="KW-0479">Metal-binding</keyword>
<dbReference type="NCBIfam" id="NF003917">
    <property type="entry name" value="PRK05443.1-1"/>
    <property type="match status" value="1"/>
</dbReference>
<dbReference type="InterPro" id="IPR003414">
    <property type="entry name" value="PP_kinase"/>
</dbReference>
<organism evidence="12 13">
    <name type="scientific">Rapidithrix thailandica</name>
    <dbReference type="NCBI Taxonomy" id="413964"/>
    <lineage>
        <taxon>Bacteria</taxon>
        <taxon>Pseudomonadati</taxon>
        <taxon>Bacteroidota</taxon>
        <taxon>Cytophagia</taxon>
        <taxon>Cytophagales</taxon>
        <taxon>Flammeovirgaceae</taxon>
        <taxon>Rapidithrix</taxon>
    </lineage>
</organism>
<dbReference type="EMBL" id="JBDKWZ010000001">
    <property type="protein sequence ID" value="MEN7546681.1"/>
    <property type="molecule type" value="Genomic_DNA"/>
</dbReference>
<evidence type="ECO:0000313" key="13">
    <source>
        <dbReference type="Proteomes" id="UP001403385"/>
    </source>
</evidence>
<dbReference type="Gene3D" id="1.20.58.310">
    <property type="entry name" value="Polyphosphate kinase N-terminal domain"/>
    <property type="match status" value="1"/>
</dbReference>
<dbReference type="Pfam" id="PF13089">
    <property type="entry name" value="PP_kinase_N"/>
    <property type="match status" value="1"/>
</dbReference>
<evidence type="ECO:0000259" key="10">
    <source>
        <dbReference type="Pfam" id="PF13090"/>
    </source>
</evidence>
<keyword evidence="3 6" id="KW-0547">Nucleotide-binding</keyword>
<keyword evidence="1 6" id="KW-0597">Phosphoprotein</keyword>